<evidence type="ECO:0000313" key="1">
    <source>
        <dbReference type="EMBL" id="ODM91853.1"/>
    </source>
</evidence>
<evidence type="ECO:0000313" key="2">
    <source>
        <dbReference type="Proteomes" id="UP000094527"/>
    </source>
</evidence>
<proteinExistence type="predicted"/>
<reference evidence="1 2" key="1">
    <citation type="journal article" date="2016" name="Genome Biol. Evol.">
        <title>Gene Family Evolution Reflects Adaptation to Soil Environmental Stressors in the Genome of the Collembolan Orchesella cincta.</title>
        <authorList>
            <person name="Faddeeva-Vakhrusheva A."/>
            <person name="Derks M.F."/>
            <person name="Anvar S.Y."/>
            <person name="Agamennone V."/>
            <person name="Suring W."/>
            <person name="Smit S."/>
            <person name="van Straalen N.M."/>
            <person name="Roelofs D."/>
        </authorList>
    </citation>
    <scope>NUCLEOTIDE SEQUENCE [LARGE SCALE GENOMIC DNA]</scope>
    <source>
        <tissue evidence="1">Mixed pool</tissue>
    </source>
</reference>
<name>A0A1D2MFW4_ORCCI</name>
<keyword evidence="2" id="KW-1185">Reference proteome</keyword>
<dbReference type="EMBL" id="LJIJ01001398">
    <property type="protein sequence ID" value="ODM91853.1"/>
    <property type="molecule type" value="Genomic_DNA"/>
</dbReference>
<dbReference type="Proteomes" id="UP000094527">
    <property type="component" value="Unassembled WGS sequence"/>
</dbReference>
<gene>
    <name evidence="1" type="ORF">Ocin01_14830</name>
</gene>
<protein>
    <submittedName>
        <fullName evidence="1">Uncharacterized protein</fullName>
    </submittedName>
</protein>
<comment type="caution">
    <text evidence="1">The sequence shown here is derived from an EMBL/GenBank/DDBJ whole genome shotgun (WGS) entry which is preliminary data.</text>
</comment>
<accession>A0A1D2MFW4</accession>
<sequence>MESQEEDSSVVEAAISGPDEIVQLNSSETSPTLLPENWEVILRDLPSTDFLSAINSNPQWNQLMNSKKPSKLFPLVFPMLMDYLPLKDTLELRLANKSVLKEAVDTQLQKLSACRSLNSVTFLPGRKM</sequence>
<organism evidence="1 2">
    <name type="scientific">Orchesella cincta</name>
    <name type="common">Springtail</name>
    <name type="synonym">Podura cincta</name>
    <dbReference type="NCBI Taxonomy" id="48709"/>
    <lineage>
        <taxon>Eukaryota</taxon>
        <taxon>Metazoa</taxon>
        <taxon>Ecdysozoa</taxon>
        <taxon>Arthropoda</taxon>
        <taxon>Hexapoda</taxon>
        <taxon>Collembola</taxon>
        <taxon>Entomobryomorpha</taxon>
        <taxon>Entomobryoidea</taxon>
        <taxon>Orchesellidae</taxon>
        <taxon>Orchesellinae</taxon>
        <taxon>Orchesella</taxon>
    </lineage>
</organism>
<dbReference type="AlphaFoldDB" id="A0A1D2MFW4"/>